<dbReference type="AlphaFoldDB" id="E9SEH2"/>
<keyword evidence="3" id="KW-1133">Transmembrane helix</keyword>
<proteinExistence type="predicted"/>
<dbReference type="Gene3D" id="1.25.40.10">
    <property type="entry name" value="Tetratricopeptide repeat domain"/>
    <property type="match status" value="1"/>
</dbReference>
<dbReference type="InterPro" id="IPR011990">
    <property type="entry name" value="TPR-like_helical_dom_sf"/>
</dbReference>
<dbReference type="SUPFAM" id="SSF81901">
    <property type="entry name" value="HCP-like"/>
    <property type="match status" value="1"/>
</dbReference>
<feature type="compositionally biased region" description="Polar residues" evidence="2">
    <location>
        <begin position="122"/>
        <end position="131"/>
    </location>
</feature>
<feature type="transmembrane region" description="Helical" evidence="3">
    <location>
        <begin position="359"/>
        <end position="378"/>
    </location>
</feature>
<dbReference type="PANTHER" id="PTHR11102:SF160">
    <property type="entry name" value="ERAD-ASSOCIATED E3 UBIQUITIN-PROTEIN LIGASE COMPONENT HRD3"/>
    <property type="match status" value="1"/>
</dbReference>
<feature type="region of interest" description="Disordered" evidence="2">
    <location>
        <begin position="103"/>
        <end position="141"/>
    </location>
</feature>
<keyword evidence="5" id="KW-1185">Reference proteome</keyword>
<evidence type="ECO:0008006" key="6">
    <source>
        <dbReference type="Google" id="ProtNLM"/>
    </source>
</evidence>
<dbReference type="RefSeq" id="WP_002851113.1">
    <property type="nucleotide sequence ID" value="NZ_ADKM02000098.1"/>
</dbReference>
<feature type="compositionally biased region" description="Low complexity" evidence="2">
    <location>
        <begin position="111"/>
        <end position="121"/>
    </location>
</feature>
<feature type="coiled-coil region" evidence="1">
    <location>
        <begin position="44"/>
        <end position="71"/>
    </location>
</feature>
<keyword evidence="1" id="KW-0175">Coiled coil</keyword>
<sequence>MNKELLKTLDIDDSLGLRELKSKLEEKQLEYLERAQSTADDSRREELESIVEDIEKEIAFLTDEISRAGSALVFDDGGSNDAVLEEKEDKPDEVISKVEAIKKRNEEKRQAQPVQPAPSAADSYSQQNAAPVNTPPVSPLYGYQSGSPAAYSRDLSGGMQAFKNKDYDISLSIFRDLSNAGDVDAMFMQAHQCFEGLGCDKDWNRFEFWMKSAADKGNVSAKCYLAEKYLKHADNRSPIGSKQAQKVYKEAIKILEEAADTGDAGSMKLYVSVAEMLYNGVYEEQTVAIRQCLSRRNATKAMSYCDKLSQLETDQFEKTNWLERKKYLSKKRGFKEDASGKPVKAQKQHGGCHIGCGTIILGIVALYLLSVVISELYVHFIGNKKLDKELKEQGSSQAAQQAVEDTFGKNNVTLFSFPPERITDTQQVTTDLAEVQNSYNYSIDGDSWARAYVFRAGNGNDLSYMNFDLDKKFSALTFKMTPLLEHDCWTTNAQVQVTDIDTGEIIYDYVLEEGTGVADVTVNIEGRDNISLSVYAMEGGDMFARLSYVMVKNGEFHVEPVTGDEAAEEVPAEVTE</sequence>
<organism evidence="4 5">
    <name type="scientific">Ruminococcus albus 8</name>
    <dbReference type="NCBI Taxonomy" id="246199"/>
    <lineage>
        <taxon>Bacteria</taxon>
        <taxon>Bacillati</taxon>
        <taxon>Bacillota</taxon>
        <taxon>Clostridia</taxon>
        <taxon>Eubacteriales</taxon>
        <taxon>Oscillospiraceae</taxon>
        <taxon>Ruminococcus</taxon>
    </lineage>
</organism>
<dbReference type="InterPro" id="IPR050767">
    <property type="entry name" value="Sel1_AlgK"/>
</dbReference>
<evidence type="ECO:0000256" key="1">
    <source>
        <dbReference type="SAM" id="Coils"/>
    </source>
</evidence>
<keyword evidence="3" id="KW-0472">Membrane</keyword>
<comment type="caution">
    <text evidence="4">The sequence shown here is derived from an EMBL/GenBank/DDBJ whole genome shotgun (WGS) entry which is preliminary data.</text>
</comment>
<dbReference type="Proteomes" id="UP000004259">
    <property type="component" value="Unassembled WGS sequence"/>
</dbReference>
<dbReference type="PANTHER" id="PTHR11102">
    <property type="entry name" value="SEL-1-LIKE PROTEIN"/>
    <property type="match status" value="1"/>
</dbReference>
<name>E9SEH2_RUMAL</name>
<evidence type="ECO:0000313" key="5">
    <source>
        <dbReference type="Proteomes" id="UP000004259"/>
    </source>
</evidence>
<gene>
    <name evidence="4" type="ORF">CUS_5091</name>
</gene>
<dbReference type="EMBL" id="ADKM02000098">
    <property type="protein sequence ID" value="EGC02310.1"/>
    <property type="molecule type" value="Genomic_DNA"/>
</dbReference>
<keyword evidence="3" id="KW-0812">Transmembrane</keyword>
<protein>
    <recommendedName>
        <fullName evidence="6">Sel1 repeat protein</fullName>
    </recommendedName>
</protein>
<reference evidence="4 5" key="1">
    <citation type="submission" date="2011-02" db="EMBL/GenBank/DDBJ databases">
        <authorList>
            <person name="Nelson K.E."/>
            <person name="Sutton G."/>
            <person name="Torralba M."/>
            <person name="Durkin S."/>
            <person name="Harkins D."/>
            <person name="Montgomery R."/>
            <person name="Ziemer C."/>
            <person name="Klaassens E."/>
            <person name="Ocuiv P."/>
            <person name="Morrison M."/>
        </authorList>
    </citation>
    <scope>NUCLEOTIDE SEQUENCE [LARGE SCALE GENOMIC DNA]</scope>
    <source>
        <strain evidence="4 5">8</strain>
    </source>
</reference>
<evidence type="ECO:0000256" key="3">
    <source>
        <dbReference type="SAM" id="Phobius"/>
    </source>
</evidence>
<evidence type="ECO:0000256" key="2">
    <source>
        <dbReference type="SAM" id="MobiDB-lite"/>
    </source>
</evidence>
<dbReference type="eggNOG" id="COG0790">
    <property type="taxonomic scope" value="Bacteria"/>
</dbReference>
<dbReference type="STRING" id="246199.CUS_5091"/>
<dbReference type="OrthoDB" id="7056571at2"/>
<accession>E9SEH2</accession>
<evidence type="ECO:0000313" key="4">
    <source>
        <dbReference type="EMBL" id="EGC02310.1"/>
    </source>
</evidence>